<dbReference type="Pfam" id="PF11774">
    <property type="entry name" value="Lsr2"/>
    <property type="match status" value="1"/>
</dbReference>
<gene>
    <name evidence="2" type="ORF">JM949_00180</name>
</gene>
<organism evidence="2 3">
    <name type="scientific">Micromonospora tarensis</name>
    <dbReference type="NCBI Taxonomy" id="2806100"/>
    <lineage>
        <taxon>Bacteria</taxon>
        <taxon>Bacillati</taxon>
        <taxon>Actinomycetota</taxon>
        <taxon>Actinomycetes</taxon>
        <taxon>Micromonosporales</taxon>
        <taxon>Micromonosporaceae</taxon>
        <taxon>Micromonospora</taxon>
    </lineage>
</organism>
<feature type="domain" description="Lsr2 dimerization" evidence="1">
    <location>
        <begin position="1"/>
        <end position="55"/>
    </location>
</feature>
<evidence type="ECO:0000313" key="3">
    <source>
        <dbReference type="Proteomes" id="UP000622245"/>
    </source>
</evidence>
<dbReference type="InterPro" id="IPR042261">
    <property type="entry name" value="Lsr2-like_dimerization"/>
</dbReference>
<evidence type="ECO:0000259" key="1">
    <source>
        <dbReference type="Pfam" id="PF11774"/>
    </source>
</evidence>
<dbReference type="EMBL" id="JAEVHL010000001">
    <property type="protein sequence ID" value="MBM0273987.1"/>
    <property type="molecule type" value="Genomic_DNA"/>
</dbReference>
<comment type="caution">
    <text evidence="2">The sequence shown here is derived from an EMBL/GenBank/DDBJ whole genome shotgun (WGS) entry which is preliminary data.</text>
</comment>
<accession>A0ABS1Y9G6</accession>
<keyword evidence="3" id="KW-1185">Reference proteome</keyword>
<name>A0ABS1Y9G6_9ACTN</name>
<evidence type="ECO:0000313" key="2">
    <source>
        <dbReference type="EMBL" id="MBM0273987.1"/>
    </source>
</evidence>
<dbReference type="InterPro" id="IPR024412">
    <property type="entry name" value="Lsr2_dim_dom"/>
</dbReference>
<sequence>MATRTVVVLTDDLDNSTEDVSTHRLAFDGVEYEIDLSSHNLQRLRDTYLAAARRLPKRHGRGAPTGLPADVRAFWKTHEQPLRLPPYRRHGPIPPAVYDAYRAAAARTTGQGTR</sequence>
<dbReference type="Gene3D" id="3.30.60.230">
    <property type="entry name" value="Lsr2, dimerization domain"/>
    <property type="match status" value="1"/>
</dbReference>
<proteinExistence type="predicted"/>
<protein>
    <submittedName>
        <fullName evidence="2">Lsr2 family protein</fullName>
    </submittedName>
</protein>
<dbReference type="Proteomes" id="UP000622245">
    <property type="component" value="Unassembled WGS sequence"/>
</dbReference>
<reference evidence="2 3" key="1">
    <citation type="submission" date="2021-01" db="EMBL/GenBank/DDBJ databases">
        <title>Draft genome sequence of Micromonospora sp. strain STR1s_6.</title>
        <authorList>
            <person name="Karlyshev A."/>
            <person name="Jawad R."/>
        </authorList>
    </citation>
    <scope>NUCLEOTIDE SEQUENCE [LARGE SCALE GENOMIC DNA]</scope>
    <source>
        <strain evidence="2 3">STR1S-6</strain>
    </source>
</reference>